<dbReference type="PROSITE" id="PS51257">
    <property type="entry name" value="PROKAR_LIPOPROTEIN"/>
    <property type="match status" value="1"/>
</dbReference>
<dbReference type="AlphaFoldDB" id="A0A059W1B3"/>
<organism evidence="1 2">
    <name type="scientific">Streptomyces noursei</name>
    <name type="common">Streptomyces albulus</name>
    <dbReference type="NCBI Taxonomy" id="1971"/>
    <lineage>
        <taxon>Bacteria</taxon>
        <taxon>Bacillati</taxon>
        <taxon>Actinomycetota</taxon>
        <taxon>Actinomycetes</taxon>
        <taxon>Kitasatosporales</taxon>
        <taxon>Streptomycetaceae</taxon>
        <taxon>Streptomyces</taxon>
    </lineage>
</organism>
<dbReference type="RefSeq" id="WP_235217338.1">
    <property type="nucleotide sequence ID" value="NZ_BHXC01000006.1"/>
</dbReference>
<protein>
    <submittedName>
        <fullName evidence="1">Uncharacterized protein</fullName>
    </submittedName>
</protein>
<gene>
    <name evidence="1" type="ORF">SALB_01953</name>
</gene>
<evidence type="ECO:0000313" key="2">
    <source>
        <dbReference type="Proteomes" id="UP000288351"/>
    </source>
</evidence>
<dbReference type="Proteomes" id="UP000288351">
    <property type="component" value="Unassembled WGS sequence"/>
</dbReference>
<proteinExistence type="predicted"/>
<accession>A0A059W1B3</accession>
<sequence length="203" mass="22019">MSSRVRRWSAGLLGAVLLAGASLGCSRNEGEHGDEAEHVESVGGARSACELPVAFEIPTPWKKPSDGNTVDAERSSRYASCNLELGSGKTKTDLWVVVYDKGRASADPLKALLDHDGYGMSNYGEYYRGQYENRLTVAGHSAAEMGYTVTPPTVDDKSFHRRMLSVRTPDATIVLGVRTDNPGADDRTRKALDRVKSSLRMAP</sequence>
<comment type="caution">
    <text evidence="1">The sequence shown here is derived from an EMBL/GenBank/DDBJ whole genome shotgun (WGS) entry which is preliminary data.</text>
</comment>
<dbReference type="EMBL" id="BHXC01000006">
    <property type="protein sequence ID" value="GCB89279.1"/>
    <property type="molecule type" value="Genomic_DNA"/>
</dbReference>
<reference evidence="1 2" key="1">
    <citation type="journal article" date="2019" name="Microbiol. Resour. Announc.">
        <title>Draft Genome Sequence of the Most Traditional epsilon-Poly-l-Lysine Producer, Streptomyces albulus NBRC14147.</title>
        <authorList>
            <person name="Yamanaka K."/>
            <person name="Hamano Y."/>
        </authorList>
    </citation>
    <scope>NUCLEOTIDE SEQUENCE [LARGE SCALE GENOMIC DNA]</scope>
    <source>
        <strain evidence="1 2">NBRC 14147</strain>
    </source>
</reference>
<dbReference type="Pfam" id="PF18966">
    <property type="entry name" value="Lipoprotein_23"/>
    <property type="match status" value="1"/>
</dbReference>
<dbReference type="InterPro" id="IPR044058">
    <property type="entry name" value="Lipoprotein_23"/>
</dbReference>
<evidence type="ECO:0000313" key="1">
    <source>
        <dbReference type="EMBL" id="GCB89279.1"/>
    </source>
</evidence>
<name>A0A059W1B3_STRNR</name>